<comment type="caution">
    <text evidence="9">The sequence shown here is derived from an EMBL/GenBank/DDBJ whole genome shotgun (WGS) entry which is preliminary data.</text>
</comment>
<feature type="transmembrane region" description="Helical" evidence="7">
    <location>
        <begin position="188"/>
        <end position="206"/>
    </location>
</feature>
<dbReference type="EMBL" id="BLLH01000009">
    <property type="protein sequence ID" value="GFH41103.1"/>
    <property type="molecule type" value="Genomic_DNA"/>
</dbReference>
<evidence type="ECO:0000256" key="2">
    <source>
        <dbReference type="ARBA" id="ARBA00010792"/>
    </source>
</evidence>
<keyword evidence="6 7" id="KW-0472">Membrane</keyword>
<evidence type="ECO:0000313" key="9">
    <source>
        <dbReference type="EMBL" id="GFH41103.1"/>
    </source>
</evidence>
<evidence type="ECO:0000259" key="8">
    <source>
        <dbReference type="Pfam" id="PF09335"/>
    </source>
</evidence>
<sequence>MTAILLAHFFDFQTLLPNLMATHGFLVYLLLFGIIFAETGLVVTPFLPGDSILFLAGSLAALSGGLHLWLLLPTLMLAALLGDFTNFEIGKRFGHYLAASDKFKKLIKPSYLEKSETFFEKHGDFAIVIGRFTPIIRTIIPFTAGIGKMPYVKFARFNILGGVIWILVAVLSGFAFGNIPFVTAHFEIIMIAIVLISLIPAGIAWLKSKKDVAEKA</sequence>
<dbReference type="RefSeq" id="WP_172357268.1">
    <property type="nucleotide sequence ID" value="NZ_BLLH01000009.1"/>
</dbReference>
<accession>A0A6A0B908</accession>
<gene>
    <name evidence="9" type="ORF">Hs20B_15010</name>
</gene>
<dbReference type="InterPro" id="IPR032818">
    <property type="entry name" value="DedA-like"/>
</dbReference>
<dbReference type="Proteomes" id="UP000475928">
    <property type="component" value="Unassembled WGS sequence"/>
</dbReference>
<dbReference type="PANTHER" id="PTHR30353">
    <property type="entry name" value="INNER MEMBRANE PROTEIN DEDA-RELATED"/>
    <property type="match status" value="1"/>
</dbReference>
<dbReference type="Pfam" id="PF09335">
    <property type="entry name" value="VTT_dom"/>
    <property type="match status" value="1"/>
</dbReference>
<name>A0A6A0B908_9LACT</name>
<protein>
    <submittedName>
        <fullName evidence="9">Cytochrome o ubiquinol oxidase</fullName>
    </submittedName>
</protein>
<comment type="subcellular location">
    <subcellularLocation>
        <location evidence="1 7">Cell membrane</location>
        <topology evidence="1 7">Multi-pass membrane protein</topology>
    </subcellularLocation>
</comment>
<evidence type="ECO:0000256" key="4">
    <source>
        <dbReference type="ARBA" id="ARBA00022692"/>
    </source>
</evidence>
<feature type="transmembrane region" description="Helical" evidence="7">
    <location>
        <begin position="157"/>
        <end position="176"/>
    </location>
</feature>
<organism evidence="9 10">
    <name type="scientific">Pseudolactococcus insecticola</name>
    <dbReference type="NCBI Taxonomy" id="2709158"/>
    <lineage>
        <taxon>Bacteria</taxon>
        <taxon>Bacillati</taxon>
        <taxon>Bacillota</taxon>
        <taxon>Bacilli</taxon>
        <taxon>Lactobacillales</taxon>
        <taxon>Streptococcaceae</taxon>
        <taxon>Pseudolactococcus</taxon>
    </lineage>
</organism>
<keyword evidence="5 7" id="KW-1133">Transmembrane helix</keyword>
<feature type="transmembrane region" description="Helical" evidence="7">
    <location>
        <begin position="53"/>
        <end position="82"/>
    </location>
</feature>
<dbReference type="GO" id="GO:0005886">
    <property type="term" value="C:plasma membrane"/>
    <property type="evidence" value="ECO:0007669"/>
    <property type="project" value="UniProtKB-SubCell"/>
</dbReference>
<comment type="similarity">
    <text evidence="2 7">Belongs to the DedA family.</text>
</comment>
<feature type="domain" description="VTT" evidence="8">
    <location>
        <begin position="47"/>
        <end position="173"/>
    </location>
</feature>
<dbReference type="InterPro" id="IPR032816">
    <property type="entry name" value="VTT_dom"/>
</dbReference>
<evidence type="ECO:0000256" key="5">
    <source>
        <dbReference type="ARBA" id="ARBA00022989"/>
    </source>
</evidence>
<evidence type="ECO:0000313" key="10">
    <source>
        <dbReference type="Proteomes" id="UP000475928"/>
    </source>
</evidence>
<evidence type="ECO:0000256" key="1">
    <source>
        <dbReference type="ARBA" id="ARBA00004651"/>
    </source>
</evidence>
<dbReference type="AlphaFoldDB" id="A0A6A0B908"/>
<reference evidence="9 10" key="1">
    <citation type="submission" date="2020-02" db="EMBL/GenBank/DDBJ databases">
        <title>Draft genome sequence of Lactococcus sp. Hs20B0-1.</title>
        <authorList>
            <person name="Noda S."/>
            <person name="Yuki M."/>
            <person name="Ohkuma M."/>
        </authorList>
    </citation>
    <scope>NUCLEOTIDE SEQUENCE [LARGE SCALE GENOMIC DNA]</scope>
    <source>
        <strain evidence="9 10">Hs20B0-1</strain>
    </source>
</reference>
<keyword evidence="4 7" id="KW-0812">Transmembrane</keyword>
<evidence type="ECO:0000256" key="7">
    <source>
        <dbReference type="RuleBase" id="RU367016"/>
    </source>
</evidence>
<evidence type="ECO:0000256" key="6">
    <source>
        <dbReference type="ARBA" id="ARBA00023136"/>
    </source>
</evidence>
<proteinExistence type="inferred from homology"/>
<dbReference type="PANTHER" id="PTHR30353:SF0">
    <property type="entry name" value="TRANSMEMBRANE PROTEIN"/>
    <property type="match status" value="1"/>
</dbReference>
<keyword evidence="3 7" id="KW-1003">Cell membrane</keyword>
<feature type="transmembrane region" description="Helical" evidence="7">
    <location>
        <begin position="25"/>
        <end position="47"/>
    </location>
</feature>
<keyword evidence="10" id="KW-1185">Reference proteome</keyword>
<evidence type="ECO:0000256" key="3">
    <source>
        <dbReference type="ARBA" id="ARBA00022475"/>
    </source>
</evidence>